<protein>
    <recommendedName>
        <fullName evidence="1">protein acetyllysine N-acetyltransferase</fullName>
        <ecNumber evidence="1">2.3.1.286</ecNumber>
    </recommendedName>
</protein>
<dbReference type="GO" id="GO:0046872">
    <property type="term" value="F:metal ion binding"/>
    <property type="evidence" value="ECO:0007669"/>
    <property type="project" value="UniProtKB-KW"/>
</dbReference>
<feature type="binding site" evidence="4">
    <location>
        <position position="167"/>
    </location>
    <ligand>
        <name>Zn(2+)</name>
        <dbReference type="ChEBI" id="CHEBI:29105"/>
    </ligand>
</feature>
<dbReference type="PROSITE" id="PS50305">
    <property type="entry name" value="SIRTUIN"/>
    <property type="match status" value="1"/>
</dbReference>
<evidence type="ECO:0000259" key="5">
    <source>
        <dbReference type="PROSITE" id="PS50305"/>
    </source>
</evidence>
<evidence type="ECO:0000256" key="3">
    <source>
        <dbReference type="ARBA" id="ARBA00023027"/>
    </source>
</evidence>
<dbReference type="Gene3D" id="3.30.1600.10">
    <property type="entry name" value="SIR2/SIRT2 'Small Domain"/>
    <property type="match status" value="1"/>
</dbReference>
<dbReference type="RefSeq" id="WP_285488456.1">
    <property type="nucleotide sequence ID" value="NZ_BSTI01000012.1"/>
</dbReference>
<keyword evidence="4" id="KW-0862">Zinc</keyword>
<feature type="binding site" evidence="4">
    <location>
        <position position="170"/>
    </location>
    <ligand>
        <name>Zn(2+)</name>
        <dbReference type="ChEBI" id="CHEBI:29105"/>
    </ligand>
</feature>
<keyword evidence="3" id="KW-0520">NAD</keyword>
<dbReference type="Proteomes" id="UP001165136">
    <property type="component" value="Unassembled WGS sequence"/>
</dbReference>
<keyword evidence="2" id="KW-0808">Transferase</keyword>
<dbReference type="SUPFAM" id="SSF52467">
    <property type="entry name" value="DHS-like NAD/FAD-binding domain"/>
    <property type="match status" value="1"/>
</dbReference>
<name>A0A9W6VIK2_9PSEU</name>
<feature type="binding site" evidence="4">
    <location>
        <position position="140"/>
    </location>
    <ligand>
        <name>Zn(2+)</name>
        <dbReference type="ChEBI" id="CHEBI:29105"/>
    </ligand>
</feature>
<dbReference type="InterPro" id="IPR029035">
    <property type="entry name" value="DHS-like_NAD/FAD-binding_dom"/>
</dbReference>
<accession>A0A9W6VIK2</accession>
<comment type="caution">
    <text evidence="6">The sequence shown here is derived from an EMBL/GenBank/DDBJ whole genome shotgun (WGS) entry which is preliminary data.</text>
</comment>
<dbReference type="PANTHER" id="PTHR11085">
    <property type="entry name" value="NAD-DEPENDENT PROTEIN DEACYLASE SIRTUIN-5, MITOCHONDRIAL-RELATED"/>
    <property type="match status" value="1"/>
</dbReference>
<dbReference type="EC" id="2.3.1.286" evidence="1"/>
<evidence type="ECO:0000256" key="2">
    <source>
        <dbReference type="ARBA" id="ARBA00022679"/>
    </source>
</evidence>
<keyword evidence="4" id="KW-0479">Metal-binding</keyword>
<feature type="active site" description="Proton acceptor" evidence="4">
    <location>
        <position position="128"/>
    </location>
</feature>
<sequence>MSGSDPLTQAAELIRGADAVLVCAGAGMGVDSGLPDFRGNEGFWRNYPPYARLGLSFAEVADPQHFAEDPELAWGFYGHRLDLYREAEPHEGFEILLKWGARRPLAVLTSNVDGHFTKAGFPLVAEVHGSIHHLQCVKPCGPDIWASDEVGLALDDDMRAKPPLPECPHCGALARPNILMFGDFDWVSHRSDGQLRELTEWRRKHSRPVVIEIGAGKAVPTVRRYAELASAATGWLVRINPRDPEIRHGRGISLPYGALETLTALDARLKEE</sequence>
<evidence type="ECO:0000256" key="4">
    <source>
        <dbReference type="PROSITE-ProRule" id="PRU00236"/>
    </source>
</evidence>
<reference evidence="6" key="1">
    <citation type="submission" date="2023-03" db="EMBL/GenBank/DDBJ databases">
        <title>Amycolatopsis taiwanensis NBRC 103393.</title>
        <authorList>
            <person name="Ichikawa N."/>
            <person name="Sato H."/>
            <person name="Tonouchi N."/>
        </authorList>
    </citation>
    <scope>NUCLEOTIDE SEQUENCE</scope>
    <source>
        <strain evidence="6">NBRC 103393</strain>
    </source>
</reference>
<feature type="binding site" evidence="4">
    <location>
        <position position="136"/>
    </location>
    <ligand>
        <name>Zn(2+)</name>
        <dbReference type="ChEBI" id="CHEBI:29105"/>
    </ligand>
</feature>
<dbReference type="Gene3D" id="3.40.50.1220">
    <property type="entry name" value="TPP-binding domain"/>
    <property type="match status" value="1"/>
</dbReference>
<dbReference type="PANTHER" id="PTHR11085:SF4">
    <property type="entry name" value="NAD-DEPENDENT PROTEIN DEACYLASE"/>
    <property type="match status" value="1"/>
</dbReference>
<proteinExistence type="predicted"/>
<evidence type="ECO:0000313" key="7">
    <source>
        <dbReference type="Proteomes" id="UP001165136"/>
    </source>
</evidence>
<dbReference type="GO" id="GO:0070403">
    <property type="term" value="F:NAD+ binding"/>
    <property type="evidence" value="ECO:0007669"/>
    <property type="project" value="InterPro"/>
</dbReference>
<dbReference type="InterPro" id="IPR026590">
    <property type="entry name" value="Ssirtuin_cat_dom"/>
</dbReference>
<organism evidence="6 7">
    <name type="scientific">Amycolatopsis taiwanensis</name>
    <dbReference type="NCBI Taxonomy" id="342230"/>
    <lineage>
        <taxon>Bacteria</taxon>
        <taxon>Bacillati</taxon>
        <taxon>Actinomycetota</taxon>
        <taxon>Actinomycetes</taxon>
        <taxon>Pseudonocardiales</taxon>
        <taxon>Pseudonocardiaceae</taxon>
        <taxon>Amycolatopsis</taxon>
    </lineage>
</organism>
<dbReference type="InterPro" id="IPR003000">
    <property type="entry name" value="Sirtuin"/>
</dbReference>
<evidence type="ECO:0000256" key="1">
    <source>
        <dbReference type="ARBA" id="ARBA00012928"/>
    </source>
</evidence>
<evidence type="ECO:0000313" key="6">
    <source>
        <dbReference type="EMBL" id="GLY68544.1"/>
    </source>
</evidence>
<dbReference type="InterPro" id="IPR026591">
    <property type="entry name" value="Sirtuin_cat_small_dom_sf"/>
</dbReference>
<dbReference type="InterPro" id="IPR050134">
    <property type="entry name" value="NAD-dep_sirtuin_deacylases"/>
</dbReference>
<dbReference type="GO" id="GO:0017136">
    <property type="term" value="F:histone deacetylase activity, NAD-dependent"/>
    <property type="evidence" value="ECO:0007669"/>
    <property type="project" value="TreeGrafter"/>
</dbReference>
<dbReference type="AlphaFoldDB" id="A0A9W6VIK2"/>
<dbReference type="EMBL" id="BSTI01000012">
    <property type="protein sequence ID" value="GLY68544.1"/>
    <property type="molecule type" value="Genomic_DNA"/>
</dbReference>
<keyword evidence="7" id="KW-1185">Reference proteome</keyword>
<feature type="domain" description="Deacetylase sirtuin-type" evidence="5">
    <location>
        <begin position="1"/>
        <end position="272"/>
    </location>
</feature>
<gene>
    <name evidence="6" type="ORF">Atai01_51630</name>
</gene>
<dbReference type="Pfam" id="PF02146">
    <property type="entry name" value="SIR2"/>
    <property type="match status" value="1"/>
</dbReference>